<feature type="compositionally biased region" description="Polar residues" evidence="1">
    <location>
        <begin position="1"/>
        <end position="10"/>
    </location>
</feature>
<name>A0AAE0IVU4_9PEZI</name>
<reference evidence="2" key="2">
    <citation type="submission" date="2023-06" db="EMBL/GenBank/DDBJ databases">
        <authorList>
            <consortium name="Lawrence Berkeley National Laboratory"/>
            <person name="Haridas S."/>
            <person name="Hensen N."/>
            <person name="Bonometti L."/>
            <person name="Westerberg I."/>
            <person name="Brannstrom I.O."/>
            <person name="Guillou S."/>
            <person name="Cros-Aarteil S."/>
            <person name="Calhoun S."/>
            <person name="Kuo A."/>
            <person name="Mondo S."/>
            <person name="Pangilinan J."/>
            <person name="Riley R."/>
            <person name="Labutti K."/>
            <person name="Andreopoulos B."/>
            <person name="Lipzen A."/>
            <person name="Chen C."/>
            <person name="Yanf M."/>
            <person name="Daum C."/>
            <person name="Ng V."/>
            <person name="Clum A."/>
            <person name="Steindorff A."/>
            <person name="Ohm R."/>
            <person name="Martin F."/>
            <person name="Silar P."/>
            <person name="Natvig D."/>
            <person name="Lalanne C."/>
            <person name="Gautier V."/>
            <person name="Ament-Velasquez S.L."/>
            <person name="Kruys A."/>
            <person name="Hutchinson M.I."/>
            <person name="Powell A.J."/>
            <person name="Barry K."/>
            <person name="Miller A.N."/>
            <person name="Grigoriev I.V."/>
            <person name="Debuchy R."/>
            <person name="Gladieux P."/>
            <person name="Thoren M.H."/>
            <person name="Johannesson H."/>
        </authorList>
    </citation>
    <scope>NUCLEOTIDE SEQUENCE</scope>
    <source>
        <strain evidence="2">CBS 118394</strain>
    </source>
</reference>
<dbReference type="EMBL" id="JAUEDM010000001">
    <property type="protein sequence ID" value="KAK3331491.1"/>
    <property type="molecule type" value="Genomic_DNA"/>
</dbReference>
<comment type="caution">
    <text evidence="2">The sequence shown here is derived from an EMBL/GenBank/DDBJ whole genome shotgun (WGS) entry which is preliminary data.</text>
</comment>
<protein>
    <submittedName>
        <fullName evidence="2">Uncharacterized protein</fullName>
    </submittedName>
</protein>
<dbReference type="Proteomes" id="UP001283341">
    <property type="component" value="Unassembled WGS sequence"/>
</dbReference>
<evidence type="ECO:0000313" key="3">
    <source>
        <dbReference type="Proteomes" id="UP001283341"/>
    </source>
</evidence>
<evidence type="ECO:0000256" key="1">
    <source>
        <dbReference type="SAM" id="MobiDB-lite"/>
    </source>
</evidence>
<sequence length="342" mass="37997">MIDQSRTLLQPNAIDPAPRTSSSSKTPSTGIPLPPIKIRTSTPKQTVRPFRVLTQHLFHLAVDILPRRFDDPGYLEQLLPRHDFPTVMIHDPLTGLDLLELGVQLLSVLDEPFPALTQIIRFAKEVGLAIRLVFIVKLHRHPPVEVGRLRLRPGFVLHRSVLPRISVASVQHGKIVDIFMIDAEMVALGEVFAWAFTAPFVVVCAVTRKRDDLQTTASVERAVGLRFEVVVPAEIRGRVRVDVFSHCFLVGGGFAGYADEGAHVAVHAVDVVLDAHPEAVENPFVNAELDLVLLNDFVGGFQVLRCAELQVQWRFLGNYVVWISIIVQDEPGRRLETHDGGS</sequence>
<gene>
    <name evidence="2" type="ORF">B0H66DRAFT_98111</name>
</gene>
<feature type="compositionally biased region" description="Low complexity" evidence="1">
    <location>
        <begin position="20"/>
        <end position="29"/>
    </location>
</feature>
<dbReference type="AlphaFoldDB" id="A0AAE0IVU4"/>
<feature type="region of interest" description="Disordered" evidence="1">
    <location>
        <begin position="1"/>
        <end position="39"/>
    </location>
</feature>
<proteinExistence type="predicted"/>
<reference evidence="2" key="1">
    <citation type="journal article" date="2023" name="Mol. Phylogenet. Evol.">
        <title>Genome-scale phylogeny and comparative genomics of the fungal order Sordariales.</title>
        <authorList>
            <person name="Hensen N."/>
            <person name="Bonometti L."/>
            <person name="Westerberg I."/>
            <person name="Brannstrom I.O."/>
            <person name="Guillou S."/>
            <person name="Cros-Aarteil S."/>
            <person name="Calhoun S."/>
            <person name="Haridas S."/>
            <person name="Kuo A."/>
            <person name="Mondo S."/>
            <person name="Pangilinan J."/>
            <person name="Riley R."/>
            <person name="LaButti K."/>
            <person name="Andreopoulos B."/>
            <person name="Lipzen A."/>
            <person name="Chen C."/>
            <person name="Yan M."/>
            <person name="Daum C."/>
            <person name="Ng V."/>
            <person name="Clum A."/>
            <person name="Steindorff A."/>
            <person name="Ohm R.A."/>
            <person name="Martin F."/>
            <person name="Silar P."/>
            <person name="Natvig D.O."/>
            <person name="Lalanne C."/>
            <person name="Gautier V."/>
            <person name="Ament-Velasquez S.L."/>
            <person name="Kruys A."/>
            <person name="Hutchinson M.I."/>
            <person name="Powell A.J."/>
            <person name="Barry K."/>
            <person name="Miller A.N."/>
            <person name="Grigoriev I.V."/>
            <person name="Debuchy R."/>
            <person name="Gladieux P."/>
            <person name="Hiltunen Thoren M."/>
            <person name="Johannesson H."/>
        </authorList>
    </citation>
    <scope>NUCLEOTIDE SEQUENCE</scope>
    <source>
        <strain evidence="2">CBS 118394</strain>
    </source>
</reference>
<accession>A0AAE0IVU4</accession>
<evidence type="ECO:0000313" key="2">
    <source>
        <dbReference type="EMBL" id="KAK3331491.1"/>
    </source>
</evidence>
<organism evidence="2 3">
    <name type="scientific">Apodospora peruviana</name>
    <dbReference type="NCBI Taxonomy" id="516989"/>
    <lineage>
        <taxon>Eukaryota</taxon>
        <taxon>Fungi</taxon>
        <taxon>Dikarya</taxon>
        <taxon>Ascomycota</taxon>
        <taxon>Pezizomycotina</taxon>
        <taxon>Sordariomycetes</taxon>
        <taxon>Sordariomycetidae</taxon>
        <taxon>Sordariales</taxon>
        <taxon>Lasiosphaeriaceae</taxon>
        <taxon>Apodospora</taxon>
    </lineage>
</organism>
<keyword evidence="3" id="KW-1185">Reference proteome</keyword>